<gene>
    <name evidence="2" type="ORF">A2Z21_07315</name>
</gene>
<dbReference type="CDD" id="cd01714">
    <property type="entry name" value="ETF_beta"/>
    <property type="match status" value="1"/>
</dbReference>
<proteinExistence type="predicted"/>
<dbReference type="Pfam" id="PF01012">
    <property type="entry name" value="ETF"/>
    <property type="match status" value="1"/>
</dbReference>
<sequence length="250" mass="26789">MNVLVCIKRVPDTGARFELTADAQEIDTRNMEYAISPHEECAVEEAIRLVEKHGGSATVLTLGSEAASEQIREALAKGVERGVLLETDGKEWDAGATAQAIVEAIRATPFDVILFGNECADAGNYQVGVRVAQQLGLPCVTGIKALEINGGMAQAKCEVAGGWEVYEVPMPAVFTVKEGINTPRHPSLRGIMAAKKKEIGRVKPTQPNVQLLKKRLKKPPERSGKVEILGQGKEAASAIVAKLKELGVIQ</sequence>
<evidence type="ECO:0000259" key="1">
    <source>
        <dbReference type="SMART" id="SM00893"/>
    </source>
</evidence>
<dbReference type="InterPro" id="IPR012255">
    <property type="entry name" value="ETF_b"/>
</dbReference>
<dbReference type="AlphaFoldDB" id="A0A1F5V0F8"/>
<dbReference type="SMART" id="SM00893">
    <property type="entry name" value="ETF"/>
    <property type="match status" value="1"/>
</dbReference>
<dbReference type="PANTHER" id="PTHR21294">
    <property type="entry name" value="ELECTRON TRANSFER FLAVOPROTEIN BETA-SUBUNIT"/>
    <property type="match status" value="1"/>
</dbReference>
<dbReference type="InterPro" id="IPR033948">
    <property type="entry name" value="ETF_beta_N"/>
</dbReference>
<dbReference type="InterPro" id="IPR014729">
    <property type="entry name" value="Rossmann-like_a/b/a_fold"/>
</dbReference>
<name>A0A1F5V0F8_FRAXR</name>
<organism evidence="2 3">
    <name type="scientific">Fraserbacteria sp. (strain RBG_16_55_9)</name>
    <dbReference type="NCBI Taxonomy" id="1817864"/>
    <lineage>
        <taxon>Bacteria</taxon>
        <taxon>Candidatus Fraseribacteriota</taxon>
    </lineage>
</organism>
<evidence type="ECO:0000313" key="3">
    <source>
        <dbReference type="Proteomes" id="UP000179157"/>
    </source>
</evidence>
<dbReference type="STRING" id="1817864.A2Z21_07315"/>
<evidence type="ECO:0000313" key="2">
    <source>
        <dbReference type="EMBL" id="OGF56903.1"/>
    </source>
</evidence>
<dbReference type="Gene3D" id="3.40.50.620">
    <property type="entry name" value="HUPs"/>
    <property type="match status" value="1"/>
</dbReference>
<dbReference type="PIRSF" id="PIRSF000090">
    <property type="entry name" value="Beta-ETF"/>
    <property type="match status" value="1"/>
</dbReference>
<feature type="domain" description="Electron transfer flavoprotein alpha/beta-subunit N-terminal" evidence="1">
    <location>
        <begin position="23"/>
        <end position="211"/>
    </location>
</feature>
<dbReference type="SUPFAM" id="SSF52402">
    <property type="entry name" value="Adenine nucleotide alpha hydrolases-like"/>
    <property type="match status" value="1"/>
</dbReference>
<comment type="caution">
    <text evidence="2">The sequence shown here is derived from an EMBL/GenBank/DDBJ whole genome shotgun (WGS) entry which is preliminary data.</text>
</comment>
<dbReference type="Proteomes" id="UP000179157">
    <property type="component" value="Unassembled WGS sequence"/>
</dbReference>
<dbReference type="InterPro" id="IPR014730">
    <property type="entry name" value="ETF_a/b_N"/>
</dbReference>
<protein>
    <submittedName>
        <fullName evidence="2">Electron transfer flavoprotein subunit beta</fullName>
    </submittedName>
</protein>
<reference evidence="2 3" key="1">
    <citation type="journal article" date="2016" name="Nat. Commun.">
        <title>Thousands of microbial genomes shed light on interconnected biogeochemical processes in an aquifer system.</title>
        <authorList>
            <person name="Anantharaman K."/>
            <person name="Brown C.T."/>
            <person name="Hug L.A."/>
            <person name="Sharon I."/>
            <person name="Castelle C.J."/>
            <person name="Probst A.J."/>
            <person name="Thomas B.C."/>
            <person name="Singh A."/>
            <person name="Wilkins M.J."/>
            <person name="Karaoz U."/>
            <person name="Brodie E.L."/>
            <person name="Williams K.H."/>
            <person name="Hubbard S.S."/>
            <person name="Banfield J.F."/>
        </authorList>
    </citation>
    <scope>NUCLEOTIDE SEQUENCE [LARGE SCALE GENOMIC DNA]</scope>
    <source>
        <strain evidence="3">RBG_16_55_9</strain>
    </source>
</reference>
<dbReference type="GO" id="GO:0009055">
    <property type="term" value="F:electron transfer activity"/>
    <property type="evidence" value="ECO:0007669"/>
    <property type="project" value="InterPro"/>
</dbReference>
<dbReference type="EMBL" id="MFGX01000023">
    <property type="protein sequence ID" value="OGF56903.1"/>
    <property type="molecule type" value="Genomic_DNA"/>
</dbReference>
<accession>A0A1F5V0F8</accession>